<reference evidence="2" key="1">
    <citation type="journal article" date="2022" name="Mol. Ecol. Resour.">
        <title>The genomes of chicory, endive, great burdock and yacon provide insights into Asteraceae palaeo-polyploidization history and plant inulin production.</title>
        <authorList>
            <person name="Fan W."/>
            <person name="Wang S."/>
            <person name="Wang H."/>
            <person name="Wang A."/>
            <person name="Jiang F."/>
            <person name="Liu H."/>
            <person name="Zhao H."/>
            <person name="Xu D."/>
            <person name="Zhang Y."/>
        </authorList>
    </citation>
    <scope>NUCLEOTIDE SEQUENCE [LARGE SCALE GENOMIC DNA]</scope>
    <source>
        <strain evidence="2">cv. Yunnan</strain>
    </source>
</reference>
<evidence type="ECO:0000313" key="2">
    <source>
        <dbReference type="Proteomes" id="UP001056120"/>
    </source>
</evidence>
<comment type="caution">
    <text evidence="1">The sequence shown here is derived from an EMBL/GenBank/DDBJ whole genome shotgun (WGS) entry which is preliminary data.</text>
</comment>
<protein>
    <submittedName>
        <fullName evidence="1">Uncharacterized protein</fullName>
    </submittedName>
</protein>
<organism evidence="1 2">
    <name type="scientific">Smallanthus sonchifolius</name>
    <dbReference type="NCBI Taxonomy" id="185202"/>
    <lineage>
        <taxon>Eukaryota</taxon>
        <taxon>Viridiplantae</taxon>
        <taxon>Streptophyta</taxon>
        <taxon>Embryophyta</taxon>
        <taxon>Tracheophyta</taxon>
        <taxon>Spermatophyta</taxon>
        <taxon>Magnoliopsida</taxon>
        <taxon>eudicotyledons</taxon>
        <taxon>Gunneridae</taxon>
        <taxon>Pentapetalae</taxon>
        <taxon>asterids</taxon>
        <taxon>campanulids</taxon>
        <taxon>Asterales</taxon>
        <taxon>Asteraceae</taxon>
        <taxon>Asteroideae</taxon>
        <taxon>Heliantheae alliance</taxon>
        <taxon>Millerieae</taxon>
        <taxon>Smallanthus</taxon>
    </lineage>
</organism>
<name>A0ACB9EC31_9ASTR</name>
<accession>A0ACB9EC31</accession>
<keyword evidence="2" id="KW-1185">Reference proteome</keyword>
<gene>
    <name evidence="1" type="ORF">L1987_56197</name>
</gene>
<sequence>MSLLSKGDLIQIREVWGENLKEEFALIRDGKAFNLLGGMLARPEQTAWDQKVEYYAFAYQQYIAISSLIPQYRYLGDVAIPHATGVVWQQRQLFVATPTIEYMFDHAISLSHPGIRCCFLAAYGDAVSAVEWGSWLGREHHND</sequence>
<proteinExistence type="predicted"/>
<dbReference type="EMBL" id="CM042035">
    <property type="protein sequence ID" value="KAI3756377.1"/>
    <property type="molecule type" value="Genomic_DNA"/>
</dbReference>
<reference evidence="1 2" key="2">
    <citation type="journal article" date="2022" name="Mol. Ecol. Resour.">
        <title>The genomes of chicory, endive, great burdock and yacon provide insights into Asteraceae paleo-polyploidization history and plant inulin production.</title>
        <authorList>
            <person name="Fan W."/>
            <person name="Wang S."/>
            <person name="Wang H."/>
            <person name="Wang A."/>
            <person name="Jiang F."/>
            <person name="Liu H."/>
            <person name="Zhao H."/>
            <person name="Xu D."/>
            <person name="Zhang Y."/>
        </authorList>
    </citation>
    <scope>NUCLEOTIDE SEQUENCE [LARGE SCALE GENOMIC DNA]</scope>
    <source>
        <strain evidence="2">cv. Yunnan</strain>
        <tissue evidence="1">Leaves</tissue>
    </source>
</reference>
<dbReference type="Proteomes" id="UP001056120">
    <property type="component" value="Linkage Group LG18"/>
</dbReference>
<evidence type="ECO:0000313" key="1">
    <source>
        <dbReference type="EMBL" id="KAI3756377.1"/>
    </source>
</evidence>